<keyword evidence="4" id="KW-1185">Reference proteome</keyword>
<dbReference type="Proteomes" id="UP000030669">
    <property type="component" value="Unassembled WGS sequence"/>
</dbReference>
<dbReference type="HOGENOM" id="CLU_044614_0_2_1"/>
<dbReference type="STRING" id="670483.S7RKY4"/>
<feature type="transmembrane region" description="Helical" evidence="2">
    <location>
        <begin position="49"/>
        <end position="66"/>
    </location>
</feature>
<dbReference type="KEGG" id="gtr:GLOTRDRAFT_129311"/>
<dbReference type="OrthoDB" id="2905268at2759"/>
<name>S7RKY4_GLOTA</name>
<reference evidence="3 4" key="1">
    <citation type="journal article" date="2012" name="Science">
        <title>The Paleozoic origin of enzymatic lignin decomposition reconstructed from 31 fungal genomes.</title>
        <authorList>
            <person name="Floudas D."/>
            <person name="Binder M."/>
            <person name="Riley R."/>
            <person name="Barry K."/>
            <person name="Blanchette R.A."/>
            <person name="Henrissat B."/>
            <person name="Martinez A.T."/>
            <person name="Otillar R."/>
            <person name="Spatafora J.W."/>
            <person name="Yadav J.S."/>
            <person name="Aerts A."/>
            <person name="Benoit I."/>
            <person name="Boyd A."/>
            <person name="Carlson A."/>
            <person name="Copeland A."/>
            <person name="Coutinho P.M."/>
            <person name="de Vries R.P."/>
            <person name="Ferreira P."/>
            <person name="Findley K."/>
            <person name="Foster B."/>
            <person name="Gaskell J."/>
            <person name="Glotzer D."/>
            <person name="Gorecki P."/>
            <person name="Heitman J."/>
            <person name="Hesse C."/>
            <person name="Hori C."/>
            <person name="Igarashi K."/>
            <person name="Jurgens J.A."/>
            <person name="Kallen N."/>
            <person name="Kersten P."/>
            <person name="Kohler A."/>
            <person name="Kuees U."/>
            <person name="Kumar T.K.A."/>
            <person name="Kuo A."/>
            <person name="LaButti K."/>
            <person name="Larrondo L.F."/>
            <person name="Lindquist E."/>
            <person name="Ling A."/>
            <person name="Lombard V."/>
            <person name="Lucas S."/>
            <person name="Lundell T."/>
            <person name="Martin R."/>
            <person name="McLaughlin D.J."/>
            <person name="Morgenstern I."/>
            <person name="Morin E."/>
            <person name="Murat C."/>
            <person name="Nagy L.G."/>
            <person name="Nolan M."/>
            <person name="Ohm R.A."/>
            <person name="Patyshakuliyeva A."/>
            <person name="Rokas A."/>
            <person name="Ruiz-Duenas F.J."/>
            <person name="Sabat G."/>
            <person name="Salamov A."/>
            <person name="Samejima M."/>
            <person name="Schmutz J."/>
            <person name="Slot J.C."/>
            <person name="St John F."/>
            <person name="Stenlid J."/>
            <person name="Sun H."/>
            <person name="Sun S."/>
            <person name="Syed K."/>
            <person name="Tsang A."/>
            <person name="Wiebenga A."/>
            <person name="Young D."/>
            <person name="Pisabarro A."/>
            <person name="Eastwood D.C."/>
            <person name="Martin F."/>
            <person name="Cullen D."/>
            <person name="Grigoriev I.V."/>
            <person name="Hibbett D.S."/>
        </authorList>
    </citation>
    <scope>NUCLEOTIDE SEQUENCE [LARGE SCALE GENOMIC DNA]</scope>
    <source>
        <strain evidence="3 4">ATCC 11539</strain>
    </source>
</reference>
<dbReference type="EMBL" id="KB469302">
    <property type="protein sequence ID" value="EPQ55005.1"/>
    <property type="molecule type" value="Genomic_DNA"/>
</dbReference>
<organism evidence="3 4">
    <name type="scientific">Gloeophyllum trabeum (strain ATCC 11539 / FP-39264 / Madison 617)</name>
    <name type="common">Brown rot fungus</name>
    <dbReference type="NCBI Taxonomy" id="670483"/>
    <lineage>
        <taxon>Eukaryota</taxon>
        <taxon>Fungi</taxon>
        <taxon>Dikarya</taxon>
        <taxon>Basidiomycota</taxon>
        <taxon>Agaricomycotina</taxon>
        <taxon>Agaricomycetes</taxon>
        <taxon>Gloeophyllales</taxon>
        <taxon>Gloeophyllaceae</taxon>
        <taxon>Gloeophyllum</taxon>
    </lineage>
</organism>
<evidence type="ECO:0000313" key="3">
    <source>
        <dbReference type="EMBL" id="EPQ55005.1"/>
    </source>
</evidence>
<evidence type="ECO:0000256" key="2">
    <source>
        <dbReference type="SAM" id="Phobius"/>
    </source>
</evidence>
<keyword evidence="2" id="KW-0472">Membrane</keyword>
<dbReference type="AlphaFoldDB" id="S7RKY4"/>
<gene>
    <name evidence="3" type="ORF">GLOTRDRAFT_129311</name>
</gene>
<feature type="transmembrane region" description="Helical" evidence="2">
    <location>
        <begin position="12"/>
        <end position="37"/>
    </location>
</feature>
<feature type="transmembrane region" description="Helical" evidence="2">
    <location>
        <begin position="131"/>
        <end position="153"/>
    </location>
</feature>
<proteinExistence type="predicted"/>
<feature type="compositionally biased region" description="Polar residues" evidence="1">
    <location>
        <begin position="297"/>
        <end position="306"/>
    </location>
</feature>
<feature type="transmembrane region" description="Helical" evidence="2">
    <location>
        <begin position="100"/>
        <end position="119"/>
    </location>
</feature>
<protein>
    <submittedName>
        <fullName evidence="3">Uncharacterized protein</fullName>
    </submittedName>
</protein>
<accession>S7RKY4</accession>
<evidence type="ECO:0000256" key="1">
    <source>
        <dbReference type="SAM" id="MobiDB-lite"/>
    </source>
</evidence>
<feature type="region of interest" description="Disordered" evidence="1">
    <location>
        <begin position="297"/>
        <end position="319"/>
    </location>
</feature>
<keyword evidence="2" id="KW-1133">Transmembrane helix</keyword>
<dbReference type="GeneID" id="19301899"/>
<evidence type="ECO:0000313" key="4">
    <source>
        <dbReference type="Proteomes" id="UP000030669"/>
    </source>
</evidence>
<dbReference type="RefSeq" id="XP_007866188.1">
    <property type="nucleotide sequence ID" value="XM_007867997.1"/>
</dbReference>
<keyword evidence="2" id="KW-0812">Transmembrane</keyword>
<feature type="transmembrane region" description="Helical" evidence="2">
    <location>
        <begin position="207"/>
        <end position="231"/>
    </location>
</feature>
<feature type="transmembrane region" description="Helical" evidence="2">
    <location>
        <begin position="165"/>
        <end position="187"/>
    </location>
</feature>
<dbReference type="OMA" id="QVETITW"/>
<sequence length="346" mass="38574">MASSSTSREYAQLIGVMSGFMAYGIHFTLFVITWALLYKRRRSMRQARFFLGYISLQFALSSVGLWRDIVAEAASYVEHGQGLDDPIQYYNEGYSAPPEWVSVFVYAICTWLQDGLLLYRCYFLYARSKSVIAIPAAVFSASIIASVLFVAQVSMSSNLYDRKSVGLGILYWGLSVSFNIIVTCFILRRLFTLRKRSRDLSQSSGRVYTGIAAMIVESAALYSVTGLVFIICYSQNNPAQYPFLTWLGQTESISPLLIILRVAQGRGFSEDSQLTDTLPTIRFNHNNAVDLPELHSTTQNATTSSGADPETTAFPPRDAYALDSPSSSAHIFEWHGLASKTRDSYP</sequence>